<feature type="domain" description="HTH lysR-type" evidence="6">
    <location>
        <begin position="1"/>
        <end position="57"/>
    </location>
</feature>
<dbReference type="GO" id="GO:0003677">
    <property type="term" value="F:DNA binding"/>
    <property type="evidence" value="ECO:0007669"/>
    <property type="project" value="UniProtKB-KW"/>
</dbReference>
<dbReference type="Pfam" id="PF00126">
    <property type="entry name" value="HTH_1"/>
    <property type="match status" value="1"/>
</dbReference>
<dbReference type="InterPro" id="IPR036388">
    <property type="entry name" value="WH-like_DNA-bd_sf"/>
</dbReference>
<gene>
    <name evidence="7" type="ORF">CDOO_06290</name>
</gene>
<dbReference type="PANTHER" id="PTHR30579:SF2">
    <property type="entry name" value="HTH-TYPE TRANSCRIPTIONAL REGULATOR ARGP"/>
    <property type="match status" value="1"/>
</dbReference>
<evidence type="ECO:0000259" key="6">
    <source>
        <dbReference type="PROSITE" id="PS50931"/>
    </source>
</evidence>
<dbReference type="OrthoDB" id="3252676at2"/>
<dbReference type="NCBIfam" id="NF002964">
    <property type="entry name" value="PRK03635.1"/>
    <property type="match status" value="1"/>
</dbReference>
<dbReference type="eggNOG" id="COG0583">
    <property type="taxonomic scope" value="Bacteria"/>
</dbReference>
<keyword evidence="4" id="KW-0010">Activator</keyword>
<dbReference type="SUPFAM" id="SSF46785">
    <property type="entry name" value="Winged helix' DNA-binding domain"/>
    <property type="match status" value="1"/>
</dbReference>
<sequence length="295" mass="31687">MNQVQLRTLLAVIDEGGFDVAAAVLGVSPSAVSQRIRALEKSVGRVLVKRSTPPTPTHAGEVIVEAARRMALLEAETATRLDDRLSRVALSVAVNADSLATWLRPMLADIAADGRASLRLRIEDEAHTVALLRSGEVMAAITTDGSPVSGCEVTYLGSMRYVAVATPWLRDRYRVGDGIDWAQMPALRFGPNDALQDTDLEGRLAPEIPRDRRISHVPSSEAFVEACRVGLGWALLPELQAAPDLASGELVVLDADVLEVPLFWQRWRLKSRTLEVLTEAVTGAAAKALGTAPGS</sequence>
<dbReference type="InterPro" id="IPR000847">
    <property type="entry name" value="LysR_HTH_N"/>
</dbReference>
<dbReference type="HOGENOM" id="CLU_063829_0_1_11"/>
<protein>
    <submittedName>
        <fullName evidence="7">LysR family transcriptional regulator</fullName>
    </submittedName>
</protein>
<dbReference type="STRING" id="558173.CDOO_06290"/>
<accession>A0A097IFK0</accession>
<dbReference type="RefSeq" id="WP_018022577.1">
    <property type="nucleotide sequence ID" value="NZ_AQUX01000009.1"/>
</dbReference>
<keyword evidence="2" id="KW-0805">Transcription regulation</keyword>
<dbReference type="AlphaFoldDB" id="A0A097IFK0"/>
<dbReference type="EMBL" id="CP006764">
    <property type="protein sequence ID" value="AIT60908.1"/>
    <property type="molecule type" value="Genomic_DNA"/>
</dbReference>
<keyword evidence="3" id="KW-0238">DNA-binding</keyword>
<dbReference type="Pfam" id="PF03466">
    <property type="entry name" value="LysR_substrate"/>
    <property type="match status" value="1"/>
</dbReference>
<dbReference type="PANTHER" id="PTHR30579">
    <property type="entry name" value="TRANSCRIPTIONAL REGULATOR"/>
    <property type="match status" value="1"/>
</dbReference>
<dbReference type="InterPro" id="IPR005119">
    <property type="entry name" value="LysR_subst-bd"/>
</dbReference>
<organism evidence="7 8">
    <name type="scientific">Corynebacterium doosanense CAU 212 = DSM 45436</name>
    <dbReference type="NCBI Taxonomy" id="558173"/>
    <lineage>
        <taxon>Bacteria</taxon>
        <taxon>Bacillati</taxon>
        <taxon>Actinomycetota</taxon>
        <taxon>Actinomycetes</taxon>
        <taxon>Mycobacteriales</taxon>
        <taxon>Corynebacteriaceae</taxon>
        <taxon>Corynebacterium</taxon>
    </lineage>
</organism>
<dbReference type="GO" id="GO:0003700">
    <property type="term" value="F:DNA-binding transcription factor activity"/>
    <property type="evidence" value="ECO:0007669"/>
    <property type="project" value="InterPro"/>
</dbReference>
<evidence type="ECO:0000256" key="5">
    <source>
        <dbReference type="ARBA" id="ARBA00023163"/>
    </source>
</evidence>
<proteinExistence type="inferred from homology"/>
<comment type="similarity">
    <text evidence="1">Belongs to the LysR transcriptional regulatory family.</text>
</comment>
<dbReference type="Gene3D" id="1.10.10.10">
    <property type="entry name" value="Winged helix-like DNA-binding domain superfamily/Winged helix DNA-binding domain"/>
    <property type="match status" value="1"/>
</dbReference>
<dbReference type="Gene3D" id="3.40.190.290">
    <property type="match status" value="1"/>
</dbReference>
<evidence type="ECO:0000256" key="3">
    <source>
        <dbReference type="ARBA" id="ARBA00023125"/>
    </source>
</evidence>
<evidence type="ECO:0000313" key="8">
    <source>
        <dbReference type="Proteomes" id="UP000029914"/>
    </source>
</evidence>
<evidence type="ECO:0000313" key="7">
    <source>
        <dbReference type="EMBL" id="AIT60908.1"/>
    </source>
</evidence>
<dbReference type="NCBIfam" id="TIGR03298">
    <property type="entry name" value="argP"/>
    <property type="match status" value="1"/>
</dbReference>
<keyword evidence="5" id="KW-0804">Transcription</keyword>
<dbReference type="PROSITE" id="PS50931">
    <property type="entry name" value="HTH_LYSR"/>
    <property type="match status" value="1"/>
</dbReference>
<dbReference type="InterPro" id="IPR050176">
    <property type="entry name" value="LTTR"/>
</dbReference>
<keyword evidence="8" id="KW-1185">Reference proteome</keyword>
<reference evidence="7 8" key="1">
    <citation type="submission" date="2013-09" db="EMBL/GenBank/DDBJ databases">
        <title>Complete genome sequence of Corynebacterium doosanense CAU 212(T) (=DSM 45436(T)), isolated from activated sludge.</title>
        <authorList>
            <person name="Schaffert L."/>
            <person name="Albersmeier A."/>
            <person name="Kalinowski J."/>
            <person name="Ruckert C."/>
        </authorList>
    </citation>
    <scope>NUCLEOTIDE SEQUENCE [LARGE SCALE GENOMIC DNA]</scope>
    <source>
        <strain evidence="7 8">CAU 212</strain>
    </source>
</reference>
<evidence type="ECO:0000256" key="2">
    <source>
        <dbReference type="ARBA" id="ARBA00023015"/>
    </source>
</evidence>
<name>A0A097IFK0_9CORY</name>
<dbReference type="Proteomes" id="UP000029914">
    <property type="component" value="Chromosome"/>
</dbReference>
<dbReference type="InterPro" id="IPR017685">
    <property type="entry name" value="ArgP"/>
</dbReference>
<dbReference type="InterPro" id="IPR036390">
    <property type="entry name" value="WH_DNA-bd_sf"/>
</dbReference>
<evidence type="ECO:0000256" key="4">
    <source>
        <dbReference type="ARBA" id="ARBA00023159"/>
    </source>
</evidence>
<dbReference type="SUPFAM" id="SSF53850">
    <property type="entry name" value="Periplasmic binding protein-like II"/>
    <property type="match status" value="1"/>
</dbReference>
<evidence type="ECO:0000256" key="1">
    <source>
        <dbReference type="ARBA" id="ARBA00009437"/>
    </source>
</evidence>
<dbReference type="KEGG" id="cdo:CDOO_06290"/>